<sequence length="609" mass="68028">MALRLSAHDVGNLRSDEERSERDRSESSSEEEEEDLTWDDWVSDSMAKLACKSLFDDAVLSSVAEAAEHDKTVHGFDLEQTSSRLGLDMYGRIRLINWIRKHHPTPAKVSELKGSEDFLSADEYLIPVLEDDPLLQIQPDDSEWSDEESLPTKEPSTLAEAKHTIQSLQSKLRQAQQDMADYRKFVSGRLNLAGLADSLRDSASSSSTHIAAPLRDDDSHYFQSYGENDIHAVMIQDKVRTATYASYILTHPEVFRDAIVLDVGCGTGILSLFAARAGAKRVFAVDASDIAEKAEKIVKANGFENVITVVRGKVEDITLPDGVTQVDIIVSEWMGYALLYESMLDSVLAARDRFLDKEKGIMAPSQTKMMFSLCEAGEIYKERVAFWGDVYGFDLSAMGTDVYEDAIVDVVGPDTLASDACVVKVDLYLREITTKQLDFSSPFTLVATVERRTKIHAFVLYFDTFFTATGQPVAEDTEVYIVREGDPILAEVWQIGGRPHVSRRMSTGEGLKPKPKVTSFSTGPLSTPTHWKQTLFLLRDPIVVDEGYIVQGAFKCRKSKDNSRELDVEIHYSVRESADDKEPKDIIVQTFKWRSDAKLKVHSYASPSA</sequence>
<accession>A0ACC1SJ98</accession>
<proteinExistence type="predicted"/>
<dbReference type="EMBL" id="JANHOG010001232">
    <property type="protein sequence ID" value="KAJ3540827.1"/>
    <property type="molecule type" value="Genomic_DNA"/>
</dbReference>
<reference evidence="1" key="1">
    <citation type="submission" date="2022-07" db="EMBL/GenBank/DDBJ databases">
        <title>Genome Sequence of Phlebia brevispora.</title>
        <authorList>
            <person name="Buettner E."/>
        </authorList>
    </citation>
    <scope>NUCLEOTIDE SEQUENCE</scope>
    <source>
        <strain evidence="1">MPL23</strain>
    </source>
</reference>
<keyword evidence="2" id="KW-1185">Reference proteome</keyword>
<organism evidence="1 2">
    <name type="scientific">Phlebia brevispora</name>
    <dbReference type="NCBI Taxonomy" id="194682"/>
    <lineage>
        <taxon>Eukaryota</taxon>
        <taxon>Fungi</taxon>
        <taxon>Dikarya</taxon>
        <taxon>Basidiomycota</taxon>
        <taxon>Agaricomycotina</taxon>
        <taxon>Agaricomycetes</taxon>
        <taxon>Polyporales</taxon>
        <taxon>Meruliaceae</taxon>
        <taxon>Phlebia</taxon>
    </lineage>
</organism>
<evidence type="ECO:0000313" key="2">
    <source>
        <dbReference type="Proteomes" id="UP001148662"/>
    </source>
</evidence>
<name>A0ACC1SJ98_9APHY</name>
<comment type="caution">
    <text evidence="1">The sequence shown here is derived from an EMBL/GenBank/DDBJ whole genome shotgun (WGS) entry which is preliminary data.</text>
</comment>
<evidence type="ECO:0000313" key="1">
    <source>
        <dbReference type="EMBL" id="KAJ3540827.1"/>
    </source>
</evidence>
<gene>
    <name evidence="1" type="ORF">NM688_g6173</name>
</gene>
<dbReference type="Proteomes" id="UP001148662">
    <property type="component" value="Unassembled WGS sequence"/>
</dbReference>
<protein>
    <submittedName>
        <fullName evidence="1">Uncharacterized protein</fullName>
    </submittedName>
</protein>